<organism evidence="2 3">
    <name type="scientific">Bemisia tabaci</name>
    <name type="common">Sweetpotato whitefly</name>
    <name type="synonym">Aleurodes tabaci</name>
    <dbReference type="NCBI Taxonomy" id="7038"/>
    <lineage>
        <taxon>Eukaryota</taxon>
        <taxon>Metazoa</taxon>
        <taxon>Ecdysozoa</taxon>
        <taxon>Arthropoda</taxon>
        <taxon>Hexapoda</taxon>
        <taxon>Insecta</taxon>
        <taxon>Pterygota</taxon>
        <taxon>Neoptera</taxon>
        <taxon>Paraneoptera</taxon>
        <taxon>Hemiptera</taxon>
        <taxon>Sternorrhyncha</taxon>
        <taxon>Aleyrodoidea</taxon>
        <taxon>Aleyrodidae</taxon>
        <taxon>Aleyrodinae</taxon>
        <taxon>Bemisia</taxon>
    </lineage>
</organism>
<name>A0A9P0AIH2_BEMTA</name>
<accession>A0A9P0AIH2</accession>
<evidence type="ECO:0000313" key="2">
    <source>
        <dbReference type="EMBL" id="CAH0395322.1"/>
    </source>
</evidence>
<feature type="region of interest" description="Disordered" evidence="1">
    <location>
        <begin position="257"/>
        <end position="310"/>
    </location>
</feature>
<gene>
    <name evidence="2" type="ORF">BEMITA_LOCUS13517</name>
</gene>
<reference evidence="2" key="1">
    <citation type="submission" date="2021-12" db="EMBL/GenBank/DDBJ databases">
        <authorList>
            <person name="King R."/>
        </authorList>
    </citation>
    <scope>NUCLEOTIDE SEQUENCE</scope>
</reference>
<proteinExistence type="predicted"/>
<keyword evidence="3" id="KW-1185">Reference proteome</keyword>
<dbReference type="Proteomes" id="UP001152759">
    <property type="component" value="Chromosome 9"/>
</dbReference>
<dbReference type="EMBL" id="OU963870">
    <property type="protein sequence ID" value="CAH0395322.1"/>
    <property type="molecule type" value="Genomic_DNA"/>
</dbReference>
<dbReference type="AlphaFoldDB" id="A0A9P0AIH2"/>
<evidence type="ECO:0000256" key="1">
    <source>
        <dbReference type="SAM" id="MobiDB-lite"/>
    </source>
</evidence>
<sequence>MDGKLREWIDKPAREWIDKPTRRQTHTGTTILTVLLCYQPRFCVAFFSPPKAKQPTLRLAPRLVQPASAVRSRKSRLSAPQFRSEVRMGDKHNGEAFLQHGGLRYRLVKENRHGFKVWACAGQDDRGSSCAGRILSLAGAVLTQSVSHTCRRSPSSHSMSNNEKVPLRRAQKGTGGQELTALIATGKNTTFIGNQFPVTLPFYLGNSTTVDKKYRRFYQGPVKLPRKFNNFTEILGKITNSMNGAVQLSKKSLLDRALGPSGIRPRGLSGSANERKKGKNRKSGKTVAAWPPRLTPSPEQIRAVTPDGVT</sequence>
<evidence type="ECO:0000313" key="3">
    <source>
        <dbReference type="Proteomes" id="UP001152759"/>
    </source>
</evidence>
<protein>
    <submittedName>
        <fullName evidence="2">Uncharacterized protein</fullName>
    </submittedName>
</protein>